<proteinExistence type="predicted"/>
<protein>
    <submittedName>
        <fullName evidence="1">Uncharacterized protein</fullName>
    </submittedName>
</protein>
<dbReference type="EMBL" id="VSSQ01005236">
    <property type="protein sequence ID" value="MPM28370.1"/>
    <property type="molecule type" value="Genomic_DNA"/>
</dbReference>
<reference evidence="1" key="1">
    <citation type="submission" date="2019-08" db="EMBL/GenBank/DDBJ databases">
        <authorList>
            <person name="Kucharzyk K."/>
            <person name="Murdoch R.W."/>
            <person name="Higgins S."/>
            <person name="Loffler F."/>
        </authorList>
    </citation>
    <scope>NUCLEOTIDE SEQUENCE</scope>
</reference>
<organism evidence="1">
    <name type="scientific">bioreactor metagenome</name>
    <dbReference type="NCBI Taxonomy" id="1076179"/>
    <lineage>
        <taxon>unclassified sequences</taxon>
        <taxon>metagenomes</taxon>
        <taxon>ecological metagenomes</taxon>
    </lineage>
</organism>
<name>A0A644YJ15_9ZZZZ</name>
<sequence>MVNFIDQSCRQSDLVAVGAVSGTGSLGQLLLRQLTGKRFIGRRMGVSGACHPHGLIDIGTARQRISDGPAKAGRGPSEGFDFSRVVMGLVFEHDKVVACPVRELRFNLDGAGIDFLRLVEEIELAGLFQSFGTHGRDIHEGDGLVPFYGKVGFKGVSDGLVFYFNFSQLSVECRVSAMVRPVGVNDFQLGLGGVASFY</sequence>
<comment type="caution">
    <text evidence="1">The sequence shown here is derived from an EMBL/GenBank/DDBJ whole genome shotgun (WGS) entry which is preliminary data.</text>
</comment>
<dbReference type="AlphaFoldDB" id="A0A644YJ15"/>
<accession>A0A644YJ15</accession>
<gene>
    <name evidence="1" type="ORF">SDC9_74892</name>
</gene>
<evidence type="ECO:0000313" key="1">
    <source>
        <dbReference type="EMBL" id="MPM28370.1"/>
    </source>
</evidence>